<comment type="caution">
    <text evidence="1">The sequence shown here is derived from an EMBL/GenBank/DDBJ whole genome shotgun (WGS) entry which is preliminary data.</text>
</comment>
<dbReference type="EMBL" id="CAKASE010000043">
    <property type="protein sequence ID" value="CAG9559398.1"/>
    <property type="molecule type" value="Genomic_DNA"/>
</dbReference>
<dbReference type="OrthoDB" id="47007at2759"/>
<dbReference type="SUPFAM" id="SSF51735">
    <property type="entry name" value="NAD(P)-binding Rossmann-fold domains"/>
    <property type="match status" value="1"/>
</dbReference>
<dbReference type="Proteomes" id="UP000789524">
    <property type="component" value="Unassembled WGS sequence"/>
</dbReference>
<dbReference type="FunFam" id="3.40.50.720:FF:000084">
    <property type="entry name" value="Short-chain dehydrogenase reductase"/>
    <property type="match status" value="1"/>
</dbReference>
<dbReference type="InterPro" id="IPR002347">
    <property type="entry name" value="SDR_fam"/>
</dbReference>
<dbReference type="Gene3D" id="3.40.50.720">
    <property type="entry name" value="NAD(P)-binding Rossmann-like Domain"/>
    <property type="match status" value="1"/>
</dbReference>
<proteinExistence type="predicted"/>
<dbReference type="PRINTS" id="PR00081">
    <property type="entry name" value="GDHRDH"/>
</dbReference>
<gene>
    <name evidence="1" type="ORF">DCHRY22_LOCUS1269</name>
</gene>
<dbReference type="PANTHER" id="PTHR43975">
    <property type="entry name" value="ZGC:101858"/>
    <property type="match status" value="1"/>
</dbReference>
<name>A0A8J2QCX8_9NEOP</name>
<protein>
    <submittedName>
        <fullName evidence="1">(African queen) hypothetical protein</fullName>
    </submittedName>
</protein>
<dbReference type="InterPro" id="IPR036291">
    <property type="entry name" value="NAD(P)-bd_dom_sf"/>
</dbReference>
<evidence type="ECO:0000313" key="1">
    <source>
        <dbReference type="EMBL" id="CAG9559398.1"/>
    </source>
</evidence>
<dbReference type="AlphaFoldDB" id="A0A8J2QCX8"/>
<dbReference type="PRINTS" id="PR00080">
    <property type="entry name" value="SDRFAMILY"/>
</dbReference>
<reference evidence="1" key="1">
    <citation type="submission" date="2021-09" db="EMBL/GenBank/DDBJ databases">
        <authorList>
            <person name="Martin H S."/>
        </authorList>
    </citation>
    <scope>NUCLEOTIDE SEQUENCE</scope>
</reference>
<evidence type="ECO:0000313" key="2">
    <source>
        <dbReference type="Proteomes" id="UP000789524"/>
    </source>
</evidence>
<dbReference type="Pfam" id="PF13561">
    <property type="entry name" value="adh_short_C2"/>
    <property type="match status" value="1"/>
</dbReference>
<organism evidence="1 2">
    <name type="scientific">Danaus chrysippus</name>
    <name type="common">African queen</name>
    <dbReference type="NCBI Taxonomy" id="151541"/>
    <lineage>
        <taxon>Eukaryota</taxon>
        <taxon>Metazoa</taxon>
        <taxon>Ecdysozoa</taxon>
        <taxon>Arthropoda</taxon>
        <taxon>Hexapoda</taxon>
        <taxon>Insecta</taxon>
        <taxon>Pterygota</taxon>
        <taxon>Neoptera</taxon>
        <taxon>Endopterygota</taxon>
        <taxon>Lepidoptera</taxon>
        <taxon>Glossata</taxon>
        <taxon>Ditrysia</taxon>
        <taxon>Papilionoidea</taxon>
        <taxon>Nymphalidae</taxon>
        <taxon>Danainae</taxon>
        <taxon>Danaini</taxon>
        <taxon>Danaina</taxon>
        <taxon>Danaus</taxon>
        <taxon>Anosia</taxon>
    </lineage>
</organism>
<dbReference type="PANTHER" id="PTHR43975:SF2">
    <property type="entry name" value="EG:BACR7A4.14 PROTEIN-RELATED"/>
    <property type="match status" value="1"/>
</dbReference>
<sequence>MSFNNKVVIVTGASSGIGAAVAKEFSSEGAQVVMVGRNEAKLSAVAAECDKPLVIRADVANDDDARRIIDETIKQFGKLDVLVNNAGLGSNTSCILEGDIMNEYDNLMRVNLRAVIHLTKLAAPHLIKTKGNIVNISSVGGSITPKLPNFISYCVTKAGLNHFSACAALELGPKGVRVNTISPGPVKTSLIDRSNIPLTWNELENATILKRLSEPREIAHLVLFLASDKAVGITSSNYIIDNGASNYH</sequence>
<keyword evidence="2" id="KW-1185">Reference proteome</keyword>
<accession>A0A8J2QCX8</accession>